<name>A0A7U9KMP6_9CHLR</name>
<dbReference type="EMBL" id="DF967967">
    <property type="protein sequence ID" value="GAP08695.1"/>
    <property type="molecule type" value="Genomic_DNA"/>
</dbReference>
<evidence type="ECO:0000313" key="2">
    <source>
        <dbReference type="Proteomes" id="UP000253922"/>
    </source>
</evidence>
<reference evidence="2" key="1">
    <citation type="submission" date="2015-07" db="EMBL/GenBank/DDBJ databases">
        <title>Draft Genome Sequences of Anaerolinea thermolimosa IMO-1, Bellilinea caldifistulae GOMI-1, Leptolinea tardivitalis YMTK-2, Levilinea saccharolytica KIBI-1,Longilinea arvoryzae KOME-1, Previously Described as Members of the Anaerolineaceae (Chloroflexi).</title>
        <authorList>
            <person name="Sekiguchi Y."/>
            <person name="Ohashi A."/>
            <person name="Matsuura N."/>
            <person name="Tourlousse M.D."/>
        </authorList>
    </citation>
    <scope>NUCLEOTIDE SEQUENCE [LARGE SCALE GENOMIC DNA]</scope>
    <source>
        <strain evidence="2">IMO-1</strain>
    </source>
</reference>
<sequence>MSNMPSIDQKIECLKQEIRLIKRGKHAEHYRPHKLVMLLSVIEMIERGLITENKIYLSDKLIEIFENIFYLVKRKDDLCQPGPPFFHLRTSGFWYHKIRSEKVEDYSKLTTTGGGLRLIDEYIEYVYFRQDVYELLQDPKARRELRLFISELLNSQEGE</sequence>
<organism evidence="1 2">
    <name type="scientific">Anaerolinea thermolimosa</name>
    <dbReference type="NCBI Taxonomy" id="229919"/>
    <lineage>
        <taxon>Bacteria</taxon>
        <taxon>Bacillati</taxon>
        <taxon>Chloroflexota</taxon>
        <taxon>Anaerolineae</taxon>
        <taxon>Anaerolineales</taxon>
        <taxon>Anaerolineaceae</taxon>
        <taxon>Anaerolinea</taxon>
    </lineage>
</organism>
<dbReference type="RefSeq" id="WP_162787803.1">
    <property type="nucleotide sequence ID" value="NZ_DF967967.1"/>
</dbReference>
<dbReference type="Proteomes" id="UP000253922">
    <property type="component" value="Unassembled WGS sequence"/>
</dbReference>
<keyword evidence="2" id="KW-1185">Reference proteome</keyword>
<proteinExistence type="predicted"/>
<evidence type="ECO:0000313" key="1">
    <source>
        <dbReference type="EMBL" id="GAP08695.1"/>
    </source>
</evidence>
<gene>
    <name evidence="1" type="ORF">ATHL_03602</name>
</gene>
<accession>A0A7U9KMP6</accession>
<dbReference type="AlphaFoldDB" id="A0A7U9KMP6"/>
<protein>
    <submittedName>
        <fullName evidence="1">Uncharacterized protein</fullName>
    </submittedName>
</protein>